<evidence type="ECO:0000256" key="1">
    <source>
        <dbReference type="SAM" id="MobiDB-lite"/>
    </source>
</evidence>
<reference evidence="2 3" key="1">
    <citation type="submission" date="2024-02" db="EMBL/GenBank/DDBJ databases">
        <authorList>
            <person name="Daric V."/>
            <person name="Darras S."/>
        </authorList>
    </citation>
    <scope>NUCLEOTIDE SEQUENCE [LARGE SCALE GENOMIC DNA]</scope>
</reference>
<feature type="region of interest" description="Disordered" evidence="1">
    <location>
        <begin position="108"/>
        <end position="127"/>
    </location>
</feature>
<proteinExistence type="predicted"/>
<gene>
    <name evidence="2" type="ORF">CVLEPA_LOCUS19535</name>
</gene>
<dbReference type="Proteomes" id="UP001642483">
    <property type="component" value="Unassembled WGS sequence"/>
</dbReference>
<sequence>MVVPACTNSTPKATHEFKTVAHPGITSSDIKYNISHSLMLRFNGSRTILSGPARGVMWYAMTSFEDKPIIGYNMEVEHFHHNLTSEQSQEVMSSYFDGSHHDISVHFIEDPSGDSRSSDHHRQEQPILVESDCKAKMTKKVIAL</sequence>
<evidence type="ECO:0000313" key="2">
    <source>
        <dbReference type="EMBL" id="CAK8687464.1"/>
    </source>
</evidence>
<organism evidence="2 3">
    <name type="scientific">Clavelina lepadiformis</name>
    <name type="common">Light-bulb sea squirt</name>
    <name type="synonym">Ascidia lepadiformis</name>
    <dbReference type="NCBI Taxonomy" id="159417"/>
    <lineage>
        <taxon>Eukaryota</taxon>
        <taxon>Metazoa</taxon>
        <taxon>Chordata</taxon>
        <taxon>Tunicata</taxon>
        <taxon>Ascidiacea</taxon>
        <taxon>Aplousobranchia</taxon>
        <taxon>Clavelinidae</taxon>
        <taxon>Clavelina</taxon>
    </lineage>
</organism>
<evidence type="ECO:0000313" key="3">
    <source>
        <dbReference type="Proteomes" id="UP001642483"/>
    </source>
</evidence>
<comment type="caution">
    <text evidence="2">The sequence shown here is derived from an EMBL/GenBank/DDBJ whole genome shotgun (WGS) entry which is preliminary data.</text>
</comment>
<dbReference type="EMBL" id="CAWYQH010000104">
    <property type="protein sequence ID" value="CAK8687464.1"/>
    <property type="molecule type" value="Genomic_DNA"/>
</dbReference>
<name>A0ABP0G9Z2_CLALP</name>
<accession>A0ABP0G9Z2</accession>
<protein>
    <submittedName>
        <fullName evidence="2">Uncharacterized protein</fullName>
    </submittedName>
</protein>
<keyword evidence="3" id="KW-1185">Reference proteome</keyword>